<evidence type="ECO:0000256" key="1">
    <source>
        <dbReference type="ARBA" id="ARBA00004651"/>
    </source>
</evidence>
<dbReference type="GO" id="GO:0005886">
    <property type="term" value="C:plasma membrane"/>
    <property type="evidence" value="ECO:0007669"/>
    <property type="project" value="UniProtKB-SubCell"/>
</dbReference>
<dbReference type="NCBIfam" id="TIGR04178">
    <property type="entry name" value="exo_archaeo"/>
    <property type="match status" value="1"/>
</dbReference>
<keyword evidence="6 9" id="KW-1133">Transmembrane helix</keyword>
<dbReference type="InterPro" id="IPR019127">
    <property type="entry name" value="Exosortase"/>
</dbReference>
<comment type="subcellular location">
    <subcellularLocation>
        <location evidence="1">Cell membrane</location>
        <topology evidence="1">Multi-pass membrane protein</topology>
    </subcellularLocation>
</comment>
<keyword evidence="5" id="KW-0378">Hydrolase</keyword>
<gene>
    <name evidence="10" type="ORF">ANME2D_00837</name>
</gene>
<feature type="transmembrane region" description="Helical" evidence="9">
    <location>
        <begin position="51"/>
        <end position="72"/>
    </location>
</feature>
<keyword evidence="7 9" id="KW-0472">Membrane</keyword>
<proteinExistence type="predicted"/>
<dbReference type="OrthoDB" id="200496at2157"/>
<evidence type="ECO:0000256" key="4">
    <source>
        <dbReference type="ARBA" id="ARBA00022692"/>
    </source>
</evidence>
<keyword evidence="4 9" id="KW-0812">Transmembrane</keyword>
<dbReference type="GO" id="GO:0006508">
    <property type="term" value="P:proteolysis"/>
    <property type="evidence" value="ECO:0007669"/>
    <property type="project" value="UniProtKB-KW"/>
</dbReference>
<dbReference type="GO" id="GO:0008233">
    <property type="term" value="F:peptidase activity"/>
    <property type="evidence" value="ECO:0007669"/>
    <property type="project" value="UniProtKB-KW"/>
</dbReference>
<dbReference type="EMBL" id="JMIY01000002">
    <property type="protein sequence ID" value="KCZ72410.1"/>
    <property type="molecule type" value="Genomic_DNA"/>
</dbReference>
<evidence type="ECO:0000256" key="9">
    <source>
        <dbReference type="SAM" id="Phobius"/>
    </source>
</evidence>
<reference evidence="10 11" key="1">
    <citation type="journal article" date="2013" name="Nature">
        <title>Anaerobic oxidation of methane coupled to nitrate reduction in a novel archaeal lineage.</title>
        <authorList>
            <person name="Haroon M.F."/>
            <person name="Hu S."/>
            <person name="Shi Y."/>
            <person name="Imelfort M."/>
            <person name="Keller J."/>
            <person name="Hugenholtz P."/>
            <person name="Yuan Z."/>
            <person name="Tyson G.W."/>
        </authorList>
    </citation>
    <scope>NUCLEOTIDE SEQUENCE [LARGE SCALE GENOMIC DNA]</scope>
    <source>
        <strain evidence="10 11">ANME-2d</strain>
    </source>
</reference>
<dbReference type="NCBIfam" id="TIGR04125">
    <property type="entry name" value="exosort_PGF_TRM"/>
    <property type="match status" value="1"/>
</dbReference>
<evidence type="ECO:0000313" key="11">
    <source>
        <dbReference type="Proteomes" id="UP000027153"/>
    </source>
</evidence>
<dbReference type="InterPro" id="IPR026392">
    <property type="entry name" value="Exo/Archaeosortase_dom"/>
</dbReference>
<feature type="active site" description="Acyl-thioester intermediate" evidence="8">
    <location>
        <position position="149"/>
    </location>
</feature>
<name>A0A062VAR2_9EURY</name>
<dbReference type="Pfam" id="PF09721">
    <property type="entry name" value="Exosortase_EpsH"/>
    <property type="match status" value="1"/>
</dbReference>
<dbReference type="Proteomes" id="UP000027153">
    <property type="component" value="Unassembled WGS sequence"/>
</dbReference>
<keyword evidence="2" id="KW-1003">Cell membrane</keyword>
<feature type="active site" description="Proton donor" evidence="8">
    <location>
        <position position="190"/>
    </location>
</feature>
<dbReference type="PIRSF" id="PIRSF025737">
    <property type="entry name" value="Cyco1"/>
    <property type="match status" value="1"/>
</dbReference>
<evidence type="ECO:0000313" key="10">
    <source>
        <dbReference type="EMBL" id="KCZ72410.1"/>
    </source>
</evidence>
<evidence type="ECO:0000256" key="7">
    <source>
        <dbReference type="ARBA" id="ARBA00023136"/>
    </source>
</evidence>
<accession>A0A062VAR2</accession>
<evidence type="ECO:0000256" key="6">
    <source>
        <dbReference type="ARBA" id="ARBA00022989"/>
    </source>
</evidence>
<dbReference type="RefSeq" id="WP_048089331.1">
    <property type="nucleotide sequence ID" value="NZ_JMIY01000002.1"/>
</dbReference>
<comment type="caution">
    <text evidence="10">The sequence shown here is derived from an EMBL/GenBank/DDBJ whole genome shotgun (WGS) entry which is preliminary data.</text>
</comment>
<keyword evidence="3" id="KW-0645">Protease</keyword>
<feature type="transmembrane region" description="Helical" evidence="9">
    <location>
        <begin position="216"/>
        <end position="234"/>
    </location>
</feature>
<evidence type="ECO:0000256" key="5">
    <source>
        <dbReference type="ARBA" id="ARBA00022801"/>
    </source>
</evidence>
<sequence length="262" mass="29101">MIAVLWVALGLLVIASLRSTPYRFILAGLGWLFLSIHWFSKPLDYIGIQDYFNAFLVIVAAAVCLFIAYIAFQARDDNKDIIIPLSRAASVGGLIYFLFAEVDFLNTGIISVVTDQTVWVIERVGFPVDKVAWNQLAVNGLAVEIILACTAIESIALFTGVISAAEAPSVRKFKAFMISVPVIYILNLQRLLFTASAYGFAWFGTAEESFHISEHIITKIGSVMALILVSYMVLKTLPEISDMIDDTWKIMKVKFNRLVGFN</sequence>
<protein>
    <submittedName>
        <fullName evidence="10">Archaeosortase A, PGF-CTERM-specific</fullName>
    </submittedName>
</protein>
<dbReference type="AlphaFoldDB" id="A0A062VAR2"/>
<keyword evidence="11" id="KW-1185">Reference proteome</keyword>
<organism evidence="10 11">
    <name type="scientific">Candidatus Methanoperedens nitratireducens</name>
    <dbReference type="NCBI Taxonomy" id="1392998"/>
    <lineage>
        <taxon>Archaea</taxon>
        <taxon>Methanobacteriati</taxon>
        <taxon>Methanobacteriota</taxon>
        <taxon>Stenosarchaea group</taxon>
        <taxon>Methanomicrobia</taxon>
        <taxon>Methanosarcinales</taxon>
        <taxon>ANME-2 cluster</taxon>
        <taxon>Candidatus Methanoperedentaceae</taxon>
        <taxon>Candidatus Methanoperedens</taxon>
    </lineage>
</organism>
<evidence type="ECO:0000256" key="3">
    <source>
        <dbReference type="ARBA" id="ARBA00022670"/>
    </source>
</evidence>
<evidence type="ECO:0000256" key="2">
    <source>
        <dbReference type="ARBA" id="ARBA00022475"/>
    </source>
</evidence>
<feature type="transmembrane region" description="Helical" evidence="9">
    <location>
        <begin position="81"/>
        <end position="99"/>
    </location>
</feature>
<evidence type="ECO:0000256" key="8">
    <source>
        <dbReference type="PIRSR" id="PIRSR025737-1"/>
    </source>
</evidence>
<dbReference type="InterPro" id="IPR014522">
    <property type="entry name" value="ArtA"/>
</dbReference>
<feature type="transmembrane region" description="Helical" evidence="9">
    <location>
        <begin position="176"/>
        <end position="204"/>
    </location>
</feature>